<name>A0A1M6CTF5_9RHOB</name>
<accession>A0A1M6CTF5</accession>
<proteinExistence type="predicted"/>
<feature type="domain" description="N-acetyltransferase" evidence="1">
    <location>
        <begin position="1"/>
        <end position="139"/>
    </location>
</feature>
<gene>
    <name evidence="2" type="ORF">SAMN05444000_102145</name>
</gene>
<dbReference type="InterPro" id="IPR016181">
    <property type="entry name" value="Acyl_CoA_acyltransferase"/>
</dbReference>
<dbReference type="EMBL" id="FQZQ01000002">
    <property type="protein sequence ID" value="SHI64302.1"/>
    <property type="molecule type" value="Genomic_DNA"/>
</dbReference>
<dbReference type="PROSITE" id="PS51186">
    <property type="entry name" value="GNAT"/>
    <property type="match status" value="1"/>
</dbReference>
<dbReference type="InterPro" id="IPR000182">
    <property type="entry name" value="GNAT_dom"/>
</dbReference>
<dbReference type="Proteomes" id="UP000183982">
    <property type="component" value="Unassembled WGS sequence"/>
</dbReference>
<keyword evidence="2" id="KW-0808">Transferase</keyword>
<dbReference type="Pfam" id="PF00583">
    <property type="entry name" value="Acetyltransf_1"/>
    <property type="match status" value="1"/>
</dbReference>
<evidence type="ECO:0000259" key="1">
    <source>
        <dbReference type="PROSITE" id="PS51186"/>
    </source>
</evidence>
<keyword evidence="3" id="KW-1185">Reference proteome</keyword>
<organism evidence="2 3">
    <name type="scientific">Shimia gijangensis</name>
    <dbReference type="NCBI Taxonomy" id="1470563"/>
    <lineage>
        <taxon>Bacteria</taxon>
        <taxon>Pseudomonadati</taxon>
        <taxon>Pseudomonadota</taxon>
        <taxon>Alphaproteobacteria</taxon>
        <taxon>Rhodobacterales</taxon>
        <taxon>Roseobacteraceae</taxon>
    </lineage>
</organism>
<protein>
    <submittedName>
        <fullName evidence="2">Putative acetyltransferase</fullName>
    </submittedName>
</protein>
<dbReference type="GO" id="GO:0016747">
    <property type="term" value="F:acyltransferase activity, transferring groups other than amino-acyl groups"/>
    <property type="evidence" value="ECO:0007669"/>
    <property type="project" value="InterPro"/>
</dbReference>
<dbReference type="CDD" id="cd04301">
    <property type="entry name" value="NAT_SF"/>
    <property type="match status" value="1"/>
</dbReference>
<dbReference type="SUPFAM" id="SSF55729">
    <property type="entry name" value="Acyl-CoA N-acyltransferases (Nat)"/>
    <property type="match status" value="1"/>
</dbReference>
<dbReference type="Gene3D" id="3.40.630.30">
    <property type="match status" value="1"/>
</dbReference>
<evidence type="ECO:0000313" key="2">
    <source>
        <dbReference type="EMBL" id="SHI64302.1"/>
    </source>
</evidence>
<dbReference type="OrthoDB" id="9797178at2"/>
<evidence type="ECO:0000313" key="3">
    <source>
        <dbReference type="Proteomes" id="UP000183982"/>
    </source>
</evidence>
<reference evidence="3" key="1">
    <citation type="submission" date="2016-11" db="EMBL/GenBank/DDBJ databases">
        <authorList>
            <person name="Varghese N."/>
            <person name="Submissions S."/>
        </authorList>
    </citation>
    <scope>NUCLEOTIDE SEQUENCE [LARGE SCALE GENOMIC DNA]</scope>
    <source>
        <strain evidence="3">DSM 100564</strain>
    </source>
</reference>
<dbReference type="STRING" id="1470563.SAMN05444000_102145"/>
<dbReference type="AlphaFoldDB" id="A0A1M6CTF5"/>
<sequence length="155" mass="16973">MIIRAIIPSEAASVRDLIIRAFGQTDEADLCDALRASGDMALELVAEHKKKIVGHVALSRMVSPVGWLALAPLSTDPKMARRGIGSTLCQMAIQYANAPVVVLGEPEFYERIGFDFERSLCFKTPYPVNYTGLFAPDLDDLHPNATLKYASAFET</sequence>
<dbReference type="RefSeq" id="WP_073248960.1">
    <property type="nucleotide sequence ID" value="NZ_FQZQ01000002.1"/>
</dbReference>